<sequence>MEMDTEFQIKVLSETEAWALFKKKVGNSVDSPELHDIAKEVCKECQGLPVAILIVGGALKDKEKYVWKNALEKLKKSMLNKIEGISPKLYESMKLSYDYLSMDAKSCFLLCCMFPEDAEIPIDELVRHCMARRLLVEKQDTLEKARDAVLTVVDTLKTCSLLLDDTNKNVVKMHDVIRDVAVSIANDEKAILVKHGVHEWPEEGTYESYLAISLRSKTVHVPNKLRCSQLHTLLLECIDPLVIIPDMFFDGMEKLTVLELNGVRMLQLPPSLANLVNLRMLCLNECQLKDITILKDLKKNLEVLSLRGSDIKALPSEIGQLTQLRLLDLRNCKKLSKIPQGLISNLSRLEELYILDDLSPWEATRGNKEGSKVNLDELRKLTQLTTLHIHIPDAMLLPKDICFENLIRFKISTGESFYYWEYESSTRMFKLVGVPFRDEFNVLLERAEVLRLEKVEGLQKVYHRLYPSGSFNKLTDLTIKVCKLKYLFSPSCARGLLQIKRLVIRDCEVMEGIVGNEGEKNEEAVTSEAINFSQLKYMNLDSLPSLVSFYPKMEKTSTAKENSSTQAHSLFNEKVMFPALEHLNIDGLPKLTEIWDRKLPPSESFKELCDVSIWSCEKLVNVGLSNMPRQLPKLRALCVAYCQELKVVVLENGEESEKAENNTNTISFPQLTSLTLLHLEKLKSFCTSRSERQSLFTSQVAFPVLEDLEIKKLPNIIDIWDKQLLIASENESKSFCQLQDMKVSNCEKLVHVVQFNMHPLLQNLKTFNVDNCPRMEAIVSEKENQEGTTRNDIIVFSQLSTLNLSELVSLKTFYNGPTRSEAQPLFNHQVAFPVLEDLEIKKLPNIIDIWDKQLLIASETESKSFCRLKDMMVSSCEKLVHVVQFYMLPRLQNLEKFNIDNCPRMEAIVSEKEKGGTTWNDIIMFSQLSTLNLSELVNLKSFYNGPTRSEAQPLFNRQVAFPILEDLEIQKLPNITEIWDKQLLIASEKESKSFCQLKEMKVYNCEKLVHVVQFNMLPRLQNLKKFNVDNCPRMEKIVSEKEKEEGTGRNDIIMFSHLSTLNLSELESLKSFYNGPTRSEAQPLFNHQVAFPVLEDLEIQKLPNIIEIWNKQLLIASEEESKSFCQLKDMKVSNCEKLVHVVTFNMLPRLQNLKKFNVDNCPRMEAIVSEKEKEEGTTRNDIIMFSQLSTLNLSELVSLKSFYNGPTRSEAQPLFSNQVAFPVLEDFEIQKLPNIIEIWDKQSLIASEEESKSFCQLKDMKVSNCEKLVHVVQFNMLPRLQNLKTFNVDNCPRMEAIVSEKEKEEGTTRNDIIVFSQLSTLNLSVLVSLKSFYNEPTRSEAQPLFNHQVAFPVLEELKILELPNIIEIWDKQLVIASEKESKSFYQLKHMNVSNCEKLVHVVQFNMLSRLQNLKTFTVDHCPKMEAIVLEKGKEEETTSNDIIVFSQLTTLNLSELVSLKSFYNWPTRSEAQPLFNHKVFFPKLETLFLDNCVNSREIHPWNVQAGKISLKFLDVANLDKLIVRNCSEVVEVFQLEGLNVGEGQHVRPLIEVRMMELDGLPWLTCLWNKDPHGILGLQSLQYLTIKKCSLLRNLFTCSTAMALEQLKVLYLESCPVMEEVITATEDGLKEVIDDVIEIPKLERLILKDLPNLNSFCNANYNFNLPSLQRVVLKRCPKMHNFSFGQVRMSQIFVSTCGNEGLQIKDLNKYLEERLLKGEEYATVDENDYHDDEEQFSYLGWLYE</sequence>
<keyword evidence="8" id="KW-1185">Reference proteome</keyword>
<dbReference type="Pfam" id="PF23598">
    <property type="entry name" value="LRR_14"/>
    <property type="match status" value="1"/>
</dbReference>
<accession>A0A4S4EEP7</accession>
<feature type="domain" description="Disease resistance R13L4/SHOC-2-like LRR" evidence="6">
    <location>
        <begin position="255"/>
        <end position="392"/>
    </location>
</feature>
<dbReference type="Pfam" id="PF23247">
    <property type="entry name" value="LRR_RPS2"/>
    <property type="match status" value="9"/>
</dbReference>
<feature type="domain" description="Disease resistance protein At4g27190-like leucine-rich repeats" evidence="5">
    <location>
        <begin position="1354"/>
        <end position="1464"/>
    </location>
</feature>
<evidence type="ECO:0000313" key="8">
    <source>
        <dbReference type="Proteomes" id="UP000306102"/>
    </source>
</evidence>
<dbReference type="PRINTS" id="PR00364">
    <property type="entry name" value="DISEASERSIST"/>
</dbReference>
<dbReference type="Gene3D" id="3.80.10.10">
    <property type="entry name" value="Ribonuclease Inhibitor"/>
    <property type="match status" value="4"/>
</dbReference>
<dbReference type="Gene3D" id="1.10.8.430">
    <property type="entry name" value="Helical domain of apoptotic protease-activating factors"/>
    <property type="match status" value="1"/>
</dbReference>
<dbReference type="InterPro" id="IPR027417">
    <property type="entry name" value="P-loop_NTPase"/>
</dbReference>
<dbReference type="SUPFAM" id="SSF52058">
    <property type="entry name" value="L domain-like"/>
    <property type="match status" value="2"/>
</dbReference>
<dbReference type="InterPro" id="IPR036388">
    <property type="entry name" value="WH-like_DNA-bd_sf"/>
</dbReference>
<dbReference type="InterPro" id="IPR057135">
    <property type="entry name" value="At4g27190-like_LRR"/>
</dbReference>
<dbReference type="GO" id="GO:0043531">
    <property type="term" value="F:ADP binding"/>
    <property type="evidence" value="ECO:0007669"/>
    <property type="project" value="InterPro"/>
</dbReference>
<feature type="domain" description="Disease resistance protein At4g27190-like leucine-rich repeats" evidence="5">
    <location>
        <begin position="450"/>
        <end position="551"/>
    </location>
</feature>
<evidence type="ECO:0000313" key="7">
    <source>
        <dbReference type="EMBL" id="THG14412.1"/>
    </source>
</evidence>
<dbReference type="SUPFAM" id="SSF52047">
    <property type="entry name" value="RNI-like"/>
    <property type="match status" value="2"/>
</dbReference>
<dbReference type="SUPFAM" id="SSF52540">
    <property type="entry name" value="P-loop containing nucleoside triphosphate hydrolases"/>
    <property type="match status" value="1"/>
</dbReference>
<feature type="domain" description="Disease resistance protein At4g27190-like leucine-rich repeats" evidence="5">
    <location>
        <begin position="580"/>
        <end position="691"/>
    </location>
</feature>
<comment type="similarity">
    <text evidence="1">Belongs to the disease resistance NB-LRR family.</text>
</comment>
<dbReference type="InterPro" id="IPR042197">
    <property type="entry name" value="Apaf_helical"/>
</dbReference>
<dbReference type="InterPro" id="IPR032675">
    <property type="entry name" value="LRR_dom_sf"/>
</dbReference>
<keyword evidence="4" id="KW-0611">Plant defense</keyword>
<dbReference type="PANTHER" id="PTHR33463">
    <property type="entry name" value="NB-ARC DOMAIN-CONTAINING PROTEIN-RELATED"/>
    <property type="match status" value="1"/>
</dbReference>
<feature type="domain" description="Disease resistance protein At4g27190-like leucine-rich repeats" evidence="5">
    <location>
        <begin position="706"/>
        <end position="815"/>
    </location>
</feature>
<dbReference type="EMBL" id="SDRB02005371">
    <property type="protein sequence ID" value="THG14412.1"/>
    <property type="molecule type" value="Genomic_DNA"/>
</dbReference>
<dbReference type="Gene3D" id="1.10.10.10">
    <property type="entry name" value="Winged helix-like DNA-binding domain superfamily/Winged helix DNA-binding domain"/>
    <property type="match status" value="1"/>
</dbReference>
<proteinExistence type="inferred from homology"/>
<evidence type="ECO:0000259" key="6">
    <source>
        <dbReference type="Pfam" id="PF23598"/>
    </source>
</evidence>
<dbReference type="Proteomes" id="UP000306102">
    <property type="component" value="Unassembled WGS sequence"/>
</dbReference>
<evidence type="ECO:0000256" key="1">
    <source>
        <dbReference type="ARBA" id="ARBA00008894"/>
    </source>
</evidence>
<dbReference type="InterPro" id="IPR055414">
    <property type="entry name" value="LRR_R13L4/SHOC2-like"/>
</dbReference>
<dbReference type="GO" id="GO:0006952">
    <property type="term" value="P:defense response"/>
    <property type="evidence" value="ECO:0007669"/>
    <property type="project" value="UniProtKB-KW"/>
</dbReference>
<comment type="caution">
    <text evidence="7">The sequence shown here is derived from an EMBL/GenBank/DDBJ whole genome shotgun (WGS) entry which is preliminary data.</text>
</comment>
<evidence type="ECO:0000256" key="2">
    <source>
        <dbReference type="ARBA" id="ARBA00022614"/>
    </source>
</evidence>
<feature type="domain" description="Disease resistance protein At4g27190-like leucine-rich repeats" evidence="5">
    <location>
        <begin position="836"/>
        <end position="944"/>
    </location>
</feature>
<keyword evidence="2" id="KW-0433">Leucine-rich repeat</keyword>
<evidence type="ECO:0000259" key="5">
    <source>
        <dbReference type="Pfam" id="PF23247"/>
    </source>
</evidence>
<name>A0A4S4EEP7_CAMSN</name>
<feature type="domain" description="Disease resistance protein At4g27190-like leucine-rich repeats" evidence="5">
    <location>
        <begin position="1478"/>
        <end position="1614"/>
    </location>
</feature>
<dbReference type="InterPro" id="IPR050905">
    <property type="entry name" value="Plant_NBS-LRR"/>
</dbReference>
<reference evidence="7 8" key="1">
    <citation type="journal article" date="2018" name="Proc. Natl. Acad. Sci. U.S.A.">
        <title>Draft genome sequence of Camellia sinensis var. sinensis provides insights into the evolution of the tea genome and tea quality.</title>
        <authorList>
            <person name="Wei C."/>
            <person name="Yang H."/>
            <person name="Wang S."/>
            <person name="Zhao J."/>
            <person name="Liu C."/>
            <person name="Gao L."/>
            <person name="Xia E."/>
            <person name="Lu Y."/>
            <person name="Tai Y."/>
            <person name="She G."/>
            <person name="Sun J."/>
            <person name="Cao H."/>
            <person name="Tong W."/>
            <person name="Gao Q."/>
            <person name="Li Y."/>
            <person name="Deng W."/>
            <person name="Jiang X."/>
            <person name="Wang W."/>
            <person name="Chen Q."/>
            <person name="Zhang S."/>
            <person name="Li H."/>
            <person name="Wu J."/>
            <person name="Wang P."/>
            <person name="Li P."/>
            <person name="Shi C."/>
            <person name="Zheng F."/>
            <person name="Jian J."/>
            <person name="Huang B."/>
            <person name="Shan D."/>
            <person name="Shi M."/>
            <person name="Fang C."/>
            <person name="Yue Y."/>
            <person name="Li F."/>
            <person name="Li D."/>
            <person name="Wei S."/>
            <person name="Han B."/>
            <person name="Jiang C."/>
            <person name="Yin Y."/>
            <person name="Xia T."/>
            <person name="Zhang Z."/>
            <person name="Bennetzen J.L."/>
            <person name="Zhao S."/>
            <person name="Wan X."/>
        </authorList>
    </citation>
    <scope>NUCLEOTIDE SEQUENCE [LARGE SCALE GENOMIC DNA]</scope>
    <source>
        <strain evidence="8">cv. Shuchazao</strain>
        <tissue evidence="7">Leaf</tissue>
    </source>
</reference>
<feature type="domain" description="Disease resistance protein At4g27190-like leucine-rich repeats" evidence="5">
    <location>
        <begin position="1095"/>
        <end position="1204"/>
    </location>
</feature>
<evidence type="ECO:0000256" key="4">
    <source>
        <dbReference type="ARBA" id="ARBA00022821"/>
    </source>
</evidence>
<protein>
    <submittedName>
        <fullName evidence="7">Uncharacterized protein</fullName>
    </submittedName>
</protein>
<feature type="domain" description="Disease resistance protein At4g27190-like leucine-rich repeats" evidence="5">
    <location>
        <begin position="965"/>
        <end position="1074"/>
    </location>
</feature>
<organism evidence="7 8">
    <name type="scientific">Camellia sinensis var. sinensis</name>
    <name type="common">China tea</name>
    <dbReference type="NCBI Taxonomy" id="542762"/>
    <lineage>
        <taxon>Eukaryota</taxon>
        <taxon>Viridiplantae</taxon>
        <taxon>Streptophyta</taxon>
        <taxon>Embryophyta</taxon>
        <taxon>Tracheophyta</taxon>
        <taxon>Spermatophyta</taxon>
        <taxon>Magnoliopsida</taxon>
        <taxon>eudicotyledons</taxon>
        <taxon>Gunneridae</taxon>
        <taxon>Pentapetalae</taxon>
        <taxon>asterids</taxon>
        <taxon>Ericales</taxon>
        <taxon>Theaceae</taxon>
        <taxon>Camellia</taxon>
    </lineage>
</organism>
<keyword evidence="3" id="KW-0677">Repeat</keyword>
<feature type="domain" description="Disease resistance protein At4g27190-like leucine-rich repeats" evidence="5">
    <location>
        <begin position="1228"/>
        <end position="1335"/>
    </location>
</feature>
<gene>
    <name evidence="7" type="ORF">TEA_029092</name>
</gene>
<dbReference type="PANTHER" id="PTHR33463:SF198">
    <property type="entry name" value="RPP4C3"/>
    <property type="match status" value="1"/>
</dbReference>
<evidence type="ECO:0000256" key="3">
    <source>
        <dbReference type="ARBA" id="ARBA00022737"/>
    </source>
</evidence>
<dbReference type="GO" id="GO:0005524">
    <property type="term" value="F:ATP binding"/>
    <property type="evidence" value="ECO:0007669"/>
    <property type="project" value="UniProtKB-KW"/>
</dbReference>